<evidence type="ECO:0000313" key="4">
    <source>
        <dbReference type="Proteomes" id="UP001205843"/>
    </source>
</evidence>
<comment type="caution">
    <text evidence="3">The sequence shown here is derived from an EMBL/GenBank/DDBJ whole genome shotgun (WGS) entry which is preliminary data.</text>
</comment>
<feature type="chain" id="PRO_5042109485" evidence="1">
    <location>
        <begin position="25"/>
        <end position="154"/>
    </location>
</feature>
<dbReference type="AlphaFoldDB" id="A0AAE3G3U4"/>
<gene>
    <name evidence="3" type="ORF">J2T57_002292</name>
</gene>
<feature type="domain" description="DUF306" evidence="2">
    <location>
        <begin position="33"/>
        <end position="144"/>
    </location>
</feature>
<proteinExistence type="predicted"/>
<reference evidence="3" key="1">
    <citation type="submission" date="2022-03" db="EMBL/GenBank/DDBJ databases">
        <title>Genomic Encyclopedia of Type Strains, Phase III (KMG-III): the genomes of soil and plant-associated and newly described type strains.</title>
        <authorList>
            <person name="Whitman W."/>
        </authorList>
    </citation>
    <scope>NUCLEOTIDE SEQUENCE</scope>
    <source>
        <strain evidence="3">ANL 6-2</strain>
    </source>
</reference>
<evidence type="ECO:0000256" key="1">
    <source>
        <dbReference type="SAM" id="SignalP"/>
    </source>
</evidence>
<organism evidence="3 4">
    <name type="scientific">Natronocella acetinitrilica</name>
    <dbReference type="NCBI Taxonomy" id="414046"/>
    <lineage>
        <taxon>Bacteria</taxon>
        <taxon>Pseudomonadati</taxon>
        <taxon>Pseudomonadota</taxon>
        <taxon>Gammaproteobacteria</taxon>
        <taxon>Chromatiales</taxon>
        <taxon>Ectothiorhodospiraceae</taxon>
        <taxon>Natronocella</taxon>
    </lineage>
</organism>
<dbReference type="Pfam" id="PF03724">
    <property type="entry name" value="META"/>
    <property type="match status" value="1"/>
</dbReference>
<sequence length="154" mass="16973">MLKAPAKTLATAIAACSLLLGACAATPQADAELAGNWQLRDFKLTNSNQTRLIGLEPFSMNLTGNGEATGRLDCNTWRGRYEDVTDSTFALRDMVLVQGRCGHLASNIDMLERVFPEFLEGEATYTIEGREMILETSRGDRLRFEATHRRSGDS</sequence>
<feature type="signal peptide" evidence="1">
    <location>
        <begin position="1"/>
        <end position="24"/>
    </location>
</feature>
<dbReference type="PROSITE" id="PS51257">
    <property type="entry name" value="PROKAR_LIPOPROTEIN"/>
    <property type="match status" value="1"/>
</dbReference>
<dbReference type="Proteomes" id="UP001205843">
    <property type="component" value="Unassembled WGS sequence"/>
</dbReference>
<dbReference type="InterPro" id="IPR005184">
    <property type="entry name" value="DUF306_Meta_HslJ"/>
</dbReference>
<name>A0AAE3G3U4_9GAMM</name>
<accession>A0AAE3G3U4</accession>
<dbReference type="RefSeq" id="WP_253478145.1">
    <property type="nucleotide sequence ID" value="NZ_JALJXV010000005.1"/>
</dbReference>
<protein>
    <submittedName>
        <fullName evidence="3">Heat shock protein HslJ</fullName>
    </submittedName>
</protein>
<evidence type="ECO:0000259" key="2">
    <source>
        <dbReference type="Pfam" id="PF03724"/>
    </source>
</evidence>
<dbReference type="InterPro" id="IPR038670">
    <property type="entry name" value="HslJ-like_sf"/>
</dbReference>
<evidence type="ECO:0000313" key="3">
    <source>
        <dbReference type="EMBL" id="MCP1675144.1"/>
    </source>
</evidence>
<keyword evidence="4" id="KW-1185">Reference proteome</keyword>
<keyword evidence="3" id="KW-0346">Stress response</keyword>
<keyword evidence="1" id="KW-0732">Signal</keyword>
<dbReference type="Gene3D" id="2.40.128.270">
    <property type="match status" value="1"/>
</dbReference>
<dbReference type="EMBL" id="JALJXV010000005">
    <property type="protein sequence ID" value="MCP1675144.1"/>
    <property type="molecule type" value="Genomic_DNA"/>
</dbReference>